<evidence type="ECO:0000313" key="2">
    <source>
        <dbReference type="EMBL" id="MPC16730.1"/>
    </source>
</evidence>
<dbReference type="Proteomes" id="UP000324222">
    <property type="component" value="Unassembled WGS sequence"/>
</dbReference>
<dbReference type="AlphaFoldDB" id="A0A5B7D638"/>
<comment type="caution">
    <text evidence="2">The sequence shown here is derived from an EMBL/GenBank/DDBJ whole genome shotgun (WGS) entry which is preliminary data.</text>
</comment>
<evidence type="ECO:0000256" key="1">
    <source>
        <dbReference type="SAM" id="MobiDB-lite"/>
    </source>
</evidence>
<accession>A0A5B7D638</accession>
<keyword evidence="3" id="KW-1185">Reference proteome</keyword>
<organism evidence="2 3">
    <name type="scientific">Portunus trituberculatus</name>
    <name type="common">Swimming crab</name>
    <name type="synonym">Neptunus trituberculatus</name>
    <dbReference type="NCBI Taxonomy" id="210409"/>
    <lineage>
        <taxon>Eukaryota</taxon>
        <taxon>Metazoa</taxon>
        <taxon>Ecdysozoa</taxon>
        <taxon>Arthropoda</taxon>
        <taxon>Crustacea</taxon>
        <taxon>Multicrustacea</taxon>
        <taxon>Malacostraca</taxon>
        <taxon>Eumalacostraca</taxon>
        <taxon>Eucarida</taxon>
        <taxon>Decapoda</taxon>
        <taxon>Pleocyemata</taxon>
        <taxon>Brachyura</taxon>
        <taxon>Eubrachyura</taxon>
        <taxon>Portunoidea</taxon>
        <taxon>Portunidae</taxon>
        <taxon>Portuninae</taxon>
        <taxon>Portunus</taxon>
    </lineage>
</organism>
<protein>
    <submittedName>
        <fullName evidence="2">Uncharacterized protein</fullName>
    </submittedName>
</protein>
<name>A0A5B7D638_PORTR</name>
<evidence type="ECO:0000313" key="3">
    <source>
        <dbReference type="Proteomes" id="UP000324222"/>
    </source>
</evidence>
<feature type="region of interest" description="Disordered" evidence="1">
    <location>
        <begin position="1"/>
        <end position="43"/>
    </location>
</feature>
<dbReference type="EMBL" id="VSRR010000531">
    <property type="protein sequence ID" value="MPC16730.1"/>
    <property type="molecule type" value="Genomic_DNA"/>
</dbReference>
<gene>
    <name evidence="2" type="ORF">E2C01_009565</name>
</gene>
<reference evidence="2 3" key="1">
    <citation type="submission" date="2019-05" db="EMBL/GenBank/DDBJ databases">
        <title>Another draft genome of Portunus trituberculatus and its Hox gene families provides insights of decapod evolution.</title>
        <authorList>
            <person name="Jeong J.-H."/>
            <person name="Song I."/>
            <person name="Kim S."/>
            <person name="Choi T."/>
            <person name="Kim D."/>
            <person name="Ryu S."/>
            <person name="Kim W."/>
        </authorList>
    </citation>
    <scope>NUCLEOTIDE SEQUENCE [LARGE SCALE GENOMIC DNA]</scope>
    <source>
        <tissue evidence="2">Muscle</tissue>
    </source>
</reference>
<sequence>MGTNSGDLLPTWPLPAQQVVPDGGKDNGSGGKDKSGRGKRVEKRELQPLYHVLLASFII</sequence>
<proteinExistence type="predicted"/>